<keyword evidence="8" id="KW-1185">Reference proteome</keyword>
<comment type="similarity">
    <text evidence="2">Belongs to the glycosyltransferase 2 family.</text>
</comment>
<dbReference type="GO" id="GO:0016757">
    <property type="term" value="F:glycosyltransferase activity"/>
    <property type="evidence" value="ECO:0007669"/>
    <property type="project" value="UniProtKB-KW"/>
</dbReference>
<dbReference type="InterPro" id="IPR029044">
    <property type="entry name" value="Nucleotide-diphossugar_trans"/>
</dbReference>
<sequence>MRGLLAAGAREPPRRPRPRGTIRAGAHPPMIDLAIIVVAYQSAADLPKLLATLPAAAGGLTWQAIVVDNSSDPGLAAACGSPDNVCFVDAGSNLGYSGGLNVGVRNAPDSHFTVFLNPDLSLGANALLRLVEGCSKRGAAASVPLVLDDSGKPQPSLRREPTTLRSLGEALFGDHWPTRPPWLAEMVRLPADYASARPVEWATGAALLVRTSVVEAIGPWDSERFFLYSEETDYARRIRARGYTIEFAPTAIVHHRGAGSGSGPALDALLAVNKVRYFQKWHGQPSSLLFFGVAVIHNALRLRRPESRATLRALFSAPARAALPGGIV</sequence>
<dbReference type="EMBL" id="QZVS01000071">
    <property type="protein sequence ID" value="RJT89591.1"/>
    <property type="molecule type" value="Genomic_DNA"/>
</dbReference>
<comment type="caution">
    <text evidence="7">The sequence shown here is derived from an EMBL/GenBank/DDBJ whole genome shotgun (WGS) entry which is preliminary data.</text>
</comment>
<feature type="compositionally biased region" description="Low complexity" evidence="5">
    <location>
        <begin position="1"/>
        <end position="10"/>
    </location>
</feature>
<feature type="region of interest" description="Disordered" evidence="5">
    <location>
        <begin position="1"/>
        <end position="23"/>
    </location>
</feature>
<dbReference type="Proteomes" id="UP000272015">
    <property type="component" value="Unassembled WGS sequence"/>
</dbReference>
<evidence type="ECO:0000256" key="3">
    <source>
        <dbReference type="ARBA" id="ARBA00022676"/>
    </source>
</evidence>
<proteinExistence type="inferred from homology"/>
<evidence type="ECO:0000259" key="6">
    <source>
        <dbReference type="Pfam" id="PF00535"/>
    </source>
</evidence>
<evidence type="ECO:0000256" key="5">
    <source>
        <dbReference type="SAM" id="MobiDB-lite"/>
    </source>
</evidence>
<organism evidence="7 8">
    <name type="scientific">Cryobacterium melibiosiphilum</name>
    <dbReference type="NCBI Taxonomy" id="995039"/>
    <lineage>
        <taxon>Bacteria</taxon>
        <taxon>Bacillati</taxon>
        <taxon>Actinomycetota</taxon>
        <taxon>Actinomycetes</taxon>
        <taxon>Micrococcales</taxon>
        <taxon>Microbacteriaceae</taxon>
        <taxon>Cryobacterium</taxon>
    </lineage>
</organism>
<dbReference type="AlphaFoldDB" id="A0A3A5MKV0"/>
<name>A0A3A5MKV0_9MICO</name>
<protein>
    <submittedName>
        <fullName evidence="7">Glycosyltransferase family 2 protein</fullName>
    </submittedName>
</protein>
<feature type="domain" description="Glycosyltransferase 2-like" evidence="6">
    <location>
        <begin position="35"/>
        <end position="158"/>
    </location>
</feature>
<evidence type="ECO:0000313" key="7">
    <source>
        <dbReference type="EMBL" id="RJT89591.1"/>
    </source>
</evidence>
<dbReference type="PANTHER" id="PTHR43179">
    <property type="entry name" value="RHAMNOSYLTRANSFERASE WBBL"/>
    <property type="match status" value="1"/>
</dbReference>
<keyword evidence="4 7" id="KW-0808">Transferase</keyword>
<evidence type="ECO:0000313" key="8">
    <source>
        <dbReference type="Proteomes" id="UP000272015"/>
    </source>
</evidence>
<comment type="pathway">
    <text evidence="1">Cell wall biogenesis; cell wall polysaccharide biosynthesis.</text>
</comment>
<evidence type="ECO:0000256" key="4">
    <source>
        <dbReference type="ARBA" id="ARBA00022679"/>
    </source>
</evidence>
<evidence type="ECO:0000256" key="2">
    <source>
        <dbReference type="ARBA" id="ARBA00006739"/>
    </source>
</evidence>
<reference evidence="7 8" key="1">
    <citation type="submission" date="2018-09" db="EMBL/GenBank/DDBJ databases">
        <title>Novel species of Cryobacterium.</title>
        <authorList>
            <person name="Liu Q."/>
            <person name="Xin Y.-H."/>
        </authorList>
    </citation>
    <scope>NUCLEOTIDE SEQUENCE [LARGE SCALE GENOMIC DNA]</scope>
    <source>
        <strain evidence="7 8">Hh39</strain>
    </source>
</reference>
<keyword evidence="3" id="KW-0328">Glycosyltransferase</keyword>
<gene>
    <name evidence="7" type="ORF">D6T64_06415</name>
</gene>
<dbReference type="Pfam" id="PF00535">
    <property type="entry name" value="Glycos_transf_2"/>
    <property type="match status" value="1"/>
</dbReference>
<dbReference type="SUPFAM" id="SSF53448">
    <property type="entry name" value="Nucleotide-diphospho-sugar transferases"/>
    <property type="match status" value="1"/>
</dbReference>
<dbReference type="Gene3D" id="3.90.550.10">
    <property type="entry name" value="Spore Coat Polysaccharide Biosynthesis Protein SpsA, Chain A"/>
    <property type="match status" value="1"/>
</dbReference>
<dbReference type="InterPro" id="IPR001173">
    <property type="entry name" value="Glyco_trans_2-like"/>
</dbReference>
<evidence type="ECO:0000256" key="1">
    <source>
        <dbReference type="ARBA" id="ARBA00004776"/>
    </source>
</evidence>
<dbReference type="PANTHER" id="PTHR43179:SF12">
    <property type="entry name" value="GALACTOFURANOSYLTRANSFERASE GLFT2"/>
    <property type="match status" value="1"/>
</dbReference>
<accession>A0A3A5MKV0</accession>